<evidence type="ECO:0008006" key="4">
    <source>
        <dbReference type="Google" id="ProtNLM"/>
    </source>
</evidence>
<proteinExistence type="predicted"/>
<evidence type="ECO:0000256" key="1">
    <source>
        <dbReference type="SAM" id="Coils"/>
    </source>
</evidence>
<sequence>MDVPTDQLLLRRAITVKAVVTPRWKEEAQQQLQAQINQLDGQLQQLELQAQQMINELKKQSIKIIGAESAEPSEQVQAQIQNIQQQANSRKSELLEQKNQILQQLNQVQLFQMEQEVEQGQIDSFFAVQKGDHLVRRMQVEILLRDGVIEDIRGEV</sequence>
<keyword evidence="3" id="KW-1185">Reference proteome</keyword>
<name>A0A8K2A8N0_9CYAN</name>
<evidence type="ECO:0000313" key="2">
    <source>
        <dbReference type="EMBL" id="NCJ08224.1"/>
    </source>
</evidence>
<dbReference type="Gene3D" id="6.10.140.1110">
    <property type="match status" value="1"/>
</dbReference>
<dbReference type="EMBL" id="WVIC01000044">
    <property type="protein sequence ID" value="NCJ08224.1"/>
    <property type="molecule type" value="Genomic_DNA"/>
</dbReference>
<reference evidence="2" key="1">
    <citation type="submission" date="2019-12" db="EMBL/GenBank/DDBJ databases">
        <title>High-Quality draft genome sequences of three cyanobacteria isolated from the limestone walls of the Old Cathedral of Coimbra.</title>
        <authorList>
            <person name="Tiago I."/>
            <person name="Soares F."/>
            <person name="Portugal A."/>
        </authorList>
    </citation>
    <scope>NUCLEOTIDE SEQUENCE [LARGE SCALE GENOMIC DNA]</scope>
    <source>
        <strain evidence="2">C</strain>
    </source>
</reference>
<comment type="caution">
    <text evidence="2">The sequence shown here is derived from an EMBL/GenBank/DDBJ whole genome shotgun (WGS) entry which is preliminary data.</text>
</comment>
<dbReference type="AlphaFoldDB" id="A0A8K2A8N0"/>
<organism evidence="2 3">
    <name type="scientific">Petrachloros mirabilis ULC683</name>
    <dbReference type="NCBI Taxonomy" id="2781853"/>
    <lineage>
        <taxon>Bacteria</taxon>
        <taxon>Bacillati</taxon>
        <taxon>Cyanobacteriota</taxon>
        <taxon>Cyanophyceae</taxon>
        <taxon>Synechococcales</taxon>
        <taxon>Petrachlorosaceae</taxon>
        <taxon>Petrachloros</taxon>
        <taxon>Petrachloros mirabilis</taxon>
    </lineage>
</organism>
<evidence type="ECO:0000313" key="3">
    <source>
        <dbReference type="Proteomes" id="UP000607397"/>
    </source>
</evidence>
<dbReference type="InterPro" id="IPR021297">
    <property type="entry name" value="YlqD"/>
</dbReference>
<dbReference type="Pfam" id="PF11068">
    <property type="entry name" value="YlqD"/>
    <property type="match status" value="1"/>
</dbReference>
<gene>
    <name evidence="2" type="ORF">GS597_17260</name>
</gene>
<accession>A0A8K2A8N0</accession>
<protein>
    <recommendedName>
        <fullName evidence="4">YlqD protein</fullName>
    </recommendedName>
</protein>
<dbReference type="Proteomes" id="UP000607397">
    <property type="component" value="Unassembled WGS sequence"/>
</dbReference>
<keyword evidence="1" id="KW-0175">Coiled coil</keyword>
<dbReference type="RefSeq" id="WP_161826698.1">
    <property type="nucleotide sequence ID" value="NZ_WVIC01000044.1"/>
</dbReference>
<feature type="coiled-coil region" evidence="1">
    <location>
        <begin position="25"/>
        <end position="104"/>
    </location>
</feature>